<reference evidence="3" key="1">
    <citation type="submission" date="2022-12" db="EMBL/GenBank/DDBJ databases">
        <title>Draft genome assemblies for two species of Escallonia (Escalloniales).</title>
        <authorList>
            <person name="Chanderbali A."/>
            <person name="Dervinis C."/>
            <person name="Anghel I."/>
            <person name="Soltis D."/>
            <person name="Soltis P."/>
            <person name="Zapata F."/>
        </authorList>
    </citation>
    <scope>NUCLEOTIDE SEQUENCE</scope>
    <source>
        <strain evidence="3">UCBG92.1500</strain>
        <tissue evidence="3">Leaf</tissue>
    </source>
</reference>
<sequence>MVNGIFQVFLKGNDQWAVNASLKLRIMQMGVLIGIRQGDDYDEMNKLKTILAKEIEIKDLGKLKYFLGTEVARSNKGISISQRKYTLDLLKETCMLSCKPVNTPMDPTCKLGMKEGSTPVDKGRYQRLVGRLIYLSHARPDIGFYVSVVSQFMNNPTEEHLDAVYRILRYLKMTPSKGLFFKKGYRENIDIYCDADWAGSIIDRRSTFGYCTYVRGLVEITETTREEDVRGAVTAINRATPETLAGIFMPSNWKPRGSNKGKGFQATVEEKSEDTRASSDKNGIYFTKAQLQQLQKLSSQPTVGNQNTTTSYYAQGTALHAQYNCPWLDSGASDHMTGFRHEPLLQYSPGVTT</sequence>
<evidence type="ECO:0000259" key="2">
    <source>
        <dbReference type="Pfam" id="PF07727"/>
    </source>
</evidence>
<protein>
    <recommendedName>
        <fullName evidence="2">Reverse transcriptase Ty1/copia-type domain-containing protein</fullName>
    </recommendedName>
</protein>
<comment type="caution">
    <text evidence="3">The sequence shown here is derived from an EMBL/GenBank/DDBJ whole genome shotgun (WGS) entry which is preliminary data.</text>
</comment>
<dbReference type="EMBL" id="JAVXUO010001232">
    <property type="protein sequence ID" value="KAK2984414.1"/>
    <property type="molecule type" value="Genomic_DNA"/>
</dbReference>
<gene>
    <name evidence="3" type="ORF">RJ640_009914</name>
</gene>
<dbReference type="InterPro" id="IPR013103">
    <property type="entry name" value="RVT_2"/>
</dbReference>
<proteinExistence type="predicted"/>
<name>A0AA88RFE3_9ASTE</name>
<evidence type="ECO:0000256" key="1">
    <source>
        <dbReference type="SAM" id="MobiDB-lite"/>
    </source>
</evidence>
<dbReference type="PANTHER" id="PTHR11439:SF486">
    <property type="entry name" value="RLK (RECEPTOR-LIKE KINASE) PROTEIN, PUTATIVE-RELATED"/>
    <property type="match status" value="1"/>
</dbReference>
<keyword evidence="4" id="KW-1185">Reference proteome</keyword>
<dbReference type="PANTHER" id="PTHR11439">
    <property type="entry name" value="GAG-POL-RELATED RETROTRANSPOSON"/>
    <property type="match status" value="1"/>
</dbReference>
<organism evidence="3 4">
    <name type="scientific">Escallonia rubra</name>
    <dbReference type="NCBI Taxonomy" id="112253"/>
    <lineage>
        <taxon>Eukaryota</taxon>
        <taxon>Viridiplantae</taxon>
        <taxon>Streptophyta</taxon>
        <taxon>Embryophyta</taxon>
        <taxon>Tracheophyta</taxon>
        <taxon>Spermatophyta</taxon>
        <taxon>Magnoliopsida</taxon>
        <taxon>eudicotyledons</taxon>
        <taxon>Gunneridae</taxon>
        <taxon>Pentapetalae</taxon>
        <taxon>asterids</taxon>
        <taxon>campanulids</taxon>
        <taxon>Escalloniales</taxon>
        <taxon>Escalloniaceae</taxon>
        <taxon>Escallonia</taxon>
    </lineage>
</organism>
<dbReference type="Pfam" id="PF07727">
    <property type="entry name" value="RVT_2"/>
    <property type="match status" value="1"/>
</dbReference>
<dbReference type="Proteomes" id="UP001187471">
    <property type="component" value="Unassembled WGS sequence"/>
</dbReference>
<feature type="compositionally biased region" description="Basic and acidic residues" evidence="1">
    <location>
        <begin position="268"/>
        <end position="278"/>
    </location>
</feature>
<evidence type="ECO:0000313" key="4">
    <source>
        <dbReference type="Proteomes" id="UP001187471"/>
    </source>
</evidence>
<accession>A0AA88RFE3</accession>
<dbReference type="AlphaFoldDB" id="A0AA88RFE3"/>
<dbReference type="InterPro" id="IPR043502">
    <property type="entry name" value="DNA/RNA_pol_sf"/>
</dbReference>
<feature type="domain" description="Reverse transcriptase Ty1/copia-type" evidence="2">
    <location>
        <begin position="37"/>
        <end position="105"/>
    </location>
</feature>
<dbReference type="SUPFAM" id="SSF56672">
    <property type="entry name" value="DNA/RNA polymerases"/>
    <property type="match status" value="1"/>
</dbReference>
<feature type="region of interest" description="Disordered" evidence="1">
    <location>
        <begin position="257"/>
        <end position="278"/>
    </location>
</feature>
<evidence type="ECO:0000313" key="3">
    <source>
        <dbReference type="EMBL" id="KAK2984414.1"/>
    </source>
</evidence>